<proteinExistence type="predicted"/>
<dbReference type="Proteomes" id="UP000789759">
    <property type="component" value="Unassembled WGS sequence"/>
</dbReference>
<accession>A0A9N9CJG0</accession>
<organism evidence="1 2">
    <name type="scientific">Cetraspora pellucida</name>
    <dbReference type="NCBI Taxonomy" id="1433469"/>
    <lineage>
        <taxon>Eukaryota</taxon>
        <taxon>Fungi</taxon>
        <taxon>Fungi incertae sedis</taxon>
        <taxon>Mucoromycota</taxon>
        <taxon>Glomeromycotina</taxon>
        <taxon>Glomeromycetes</taxon>
        <taxon>Diversisporales</taxon>
        <taxon>Gigasporaceae</taxon>
        <taxon>Cetraspora</taxon>
    </lineage>
</organism>
<dbReference type="EMBL" id="CAJVQA010004666">
    <property type="protein sequence ID" value="CAG8603714.1"/>
    <property type="molecule type" value="Genomic_DNA"/>
</dbReference>
<sequence length="260" mass="29894">MFLKAELVNIKVELDSKISELEHLKSEDILVSVVSRDSKKNISKSRPKKEEAKSRSASLLLCNNNISAVSETSKNLKNQFQEIKNVTLIRSHNITIERSEELPIIALDASTVNKYQTTFIKKESYGFPICHAKNLKTELSPIKLFLMNIDEATKHASSCCIGHLAINKAEYIYKKKKCGSRYMQYDNLIVCEYHSDEPKWAFIRYMHERIASNPKASYYKNIKFSYISSEKIPSVKSFFPERSTVIIFEDLCVAFESIQN</sequence>
<evidence type="ECO:0000313" key="2">
    <source>
        <dbReference type="Proteomes" id="UP000789759"/>
    </source>
</evidence>
<protein>
    <submittedName>
        <fullName evidence="1">13073_t:CDS:1</fullName>
    </submittedName>
</protein>
<evidence type="ECO:0000313" key="1">
    <source>
        <dbReference type="EMBL" id="CAG8603714.1"/>
    </source>
</evidence>
<gene>
    <name evidence="1" type="ORF">CPELLU_LOCUS7117</name>
</gene>
<name>A0A9N9CJG0_9GLOM</name>
<dbReference type="AlphaFoldDB" id="A0A9N9CJG0"/>
<keyword evidence="2" id="KW-1185">Reference proteome</keyword>
<reference evidence="1" key="1">
    <citation type="submission" date="2021-06" db="EMBL/GenBank/DDBJ databases">
        <authorList>
            <person name="Kallberg Y."/>
            <person name="Tangrot J."/>
            <person name="Rosling A."/>
        </authorList>
    </citation>
    <scope>NUCLEOTIDE SEQUENCE</scope>
    <source>
        <strain evidence="1">FL966</strain>
    </source>
</reference>
<comment type="caution">
    <text evidence="1">The sequence shown here is derived from an EMBL/GenBank/DDBJ whole genome shotgun (WGS) entry which is preliminary data.</text>
</comment>